<dbReference type="Proteomes" id="UP000287601">
    <property type="component" value="Chromosome"/>
</dbReference>
<keyword evidence="2" id="KW-1185">Reference proteome</keyword>
<reference evidence="1 2" key="1">
    <citation type="submission" date="2019-01" db="EMBL/GenBank/DDBJ databases">
        <title>Draft genomes of a novel of Aminipila strains.</title>
        <authorList>
            <person name="Ma S."/>
        </authorList>
    </citation>
    <scope>NUCLEOTIDE SEQUENCE [LARGE SCALE GENOMIC DNA]</scope>
    <source>
        <strain evidence="2">JN-39</strain>
    </source>
</reference>
<evidence type="ECO:0000313" key="1">
    <source>
        <dbReference type="EMBL" id="QAT42990.1"/>
    </source>
</evidence>
<dbReference type="EMBL" id="CP035281">
    <property type="protein sequence ID" value="QAT42990.1"/>
    <property type="molecule type" value="Genomic_DNA"/>
</dbReference>
<name>A0A410PVR4_9FIRM</name>
<dbReference type="RefSeq" id="WP_128745639.1">
    <property type="nucleotide sequence ID" value="NZ_CP035281.1"/>
</dbReference>
<dbReference type="AlphaFoldDB" id="A0A410PVR4"/>
<dbReference type="KEGG" id="amij:EQM06_06930"/>
<gene>
    <name evidence="1" type="ORF">EQM06_06930</name>
</gene>
<evidence type="ECO:0000313" key="2">
    <source>
        <dbReference type="Proteomes" id="UP000287601"/>
    </source>
</evidence>
<sequence length="146" mass="17478">MNHYDKIEELLNASCYVIDILPQRVKKESEGQYFAIEEFFFQPAELDRLNRRFAHILLKLNCYYDFQVSYHDQWNKNPSPQELVDWIFQCMEDKKKCMNILIEKENTLIMVNGDDLYMSLYNPSHELLTLIEKLTGAEGLFIWRAN</sequence>
<accession>A0A410PVR4</accession>
<protein>
    <submittedName>
        <fullName evidence="1">Uncharacterized protein</fullName>
    </submittedName>
</protein>
<dbReference type="OrthoDB" id="1821208at2"/>
<proteinExistence type="predicted"/>
<organism evidence="1 2">
    <name type="scientific">Aminipila luticellarii</name>
    <dbReference type="NCBI Taxonomy" id="2507160"/>
    <lineage>
        <taxon>Bacteria</taxon>
        <taxon>Bacillati</taxon>
        <taxon>Bacillota</taxon>
        <taxon>Clostridia</taxon>
        <taxon>Peptostreptococcales</taxon>
        <taxon>Anaerovoracaceae</taxon>
        <taxon>Aminipila</taxon>
    </lineage>
</organism>